<feature type="region of interest" description="Disordered" evidence="4">
    <location>
        <begin position="1"/>
        <end position="29"/>
    </location>
</feature>
<evidence type="ECO:0000256" key="4">
    <source>
        <dbReference type="SAM" id="MobiDB-lite"/>
    </source>
</evidence>
<evidence type="ECO:0000256" key="3">
    <source>
        <dbReference type="ARBA" id="ARBA00023002"/>
    </source>
</evidence>
<dbReference type="InterPro" id="IPR012825">
    <property type="entry name" value="BluB"/>
</dbReference>
<dbReference type="PANTHER" id="PTHR23026">
    <property type="entry name" value="NADPH NITROREDUCTASE"/>
    <property type="match status" value="1"/>
</dbReference>
<gene>
    <name evidence="6" type="ORF">UBAL3_57480015</name>
</gene>
<dbReference type="SUPFAM" id="SSF55469">
    <property type="entry name" value="FMN-dependent nitroreductase-like"/>
    <property type="match status" value="1"/>
</dbReference>
<dbReference type="Gene3D" id="3.40.109.10">
    <property type="entry name" value="NADH Oxidase"/>
    <property type="match status" value="1"/>
</dbReference>
<keyword evidence="3" id="KW-0560">Oxidoreductase</keyword>
<feature type="compositionally biased region" description="Basic and acidic residues" evidence="4">
    <location>
        <begin position="11"/>
        <end position="29"/>
    </location>
</feature>
<evidence type="ECO:0000256" key="1">
    <source>
        <dbReference type="ARBA" id="ARBA00022630"/>
    </source>
</evidence>
<evidence type="ECO:0000313" key="7">
    <source>
        <dbReference type="Proteomes" id="UP000009374"/>
    </source>
</evidence>
<evidence type="ECO:0000259" key="5">
    <source>
        <dbReference type="Pfam" id="PF00881"/>
    </source>
</evidence>
<keyword evidence="2" id="KW-0288">FMN</keyword>
<dbReference type="InterPro" id="IPR029479">
    <property type="entry name" value="Nitroreductase"/>
</dbReference>
<dbReference type="NCBIfam" id="TIGR02476">
    <property type="entry name" value="BluB"/>
    <property type="match status" value="1"/>
</dbReference>
<keyword evidence="1" id="KW-0285">Flavoprotein</keyword>
<keyword evidence="7" id="KW-1185">Reference proteome</keyword>
<proteinExistence type="predicted"/>
<accession>C6HUF7</accession>
<name>C6HUF7_9BACT</name>
<dbReference type="EMBL" id="GG693855">
    <property type="protein sequence ID" value="EES53759.1"/>
    <property type="molecule type" value="Genomic_DNA"/>
</dbReference>
<sequence length="261" mass="30221">MTSGQHNDNLPGKKEKREPASRPDHSLPEDEKMGVYHAIYTRRDIRREFLPDPIPMETVLRLLKAAHHAPSVGFMQPWNFILIEKDEIRRELKRVVDKERQAAAIVFESPRSEKFLSLKVDAILDAPLLIAVTIDPAREGPFVLGRLSDQDTDLYSASCAIMNLWLAARAEGIGMGWVTIFRREDVQGILNLPYHVRPIGILCLGYVREFPRRPMLETEDWAYRQPLSKHVFVDGWNRQEGTLWESMSPGLDRREEWPWEL</sequence>
<dbReference type="PANTHER" id="PTHR23026:SF90">
    <property type="entry name" value="IODOTYROSINE DEIODINASE 1"/>
    <property type="match status" value="1"/>
</dbReference>
<dbReference type="InterPro" id="IPR050627">
    <property type="entry name" value="Nitroreductase/BluB"/>
</dbReference>
<reference evidence="6 7" key="1">
    <citation type="journal article" date="2009" name="Appl. Environ. Microbiol.">
        <title>Community genomic and proteomic analyses of chemoautotrophic iron-oxidizing "Leptospirillum rubarum" (Group II) and "Leptospirillum ferrodiazotrophum" (Group III) bacteria in acid mine drainage biofilms.</title>
        <authorList>
            <person name="Goltsman D.S."/>
            <person name="Denef V.J."/>
            <person name="Singer S.W."/>
            <person name="VerBerkmoes N.C."/>
            <person name="Lefsrud M."/>
            <person name="Mueller R.S."/>
            <person name="Dick G.J."/>
            <person name="Sun C.L."/>
            <person name="Wheeler K.E."/>
            <person name="Zemla A."/>
            <person name="Baker B.J."/>
            <person name="Hauser L."/>
            <person name="Land M."/>
            <person name="Shah M.B."/>
            <person name="Thelen M.P."/>
            <person name="Hettich R.L."/>
            <person name="Banfield J.F."/>
        </authorList>
    </citation>
    <scope>NUCLEOTIDE SEQUENCE [LARGE SCALE GENOMIC DNA]</scope>
</reference>
<organism evidence="6 7">
    <name type="scientific">Leptospirillum ferrodiazotrophum</name>
    <dbReference type="NCBI Taxonomy" id="412449"/>
    <lineage>
        <taxon>Bacteria</taxon>
        <taxon>Pseudomonadati</taxon>
        <taxon>Nitrospirota</taxon>
        <taxon>Nitrospiria</taxon>
        <taxon>Nitrospirales</taxon>
        <taxon>Nitrospiraceae</taxon>
        <taxon>Leptospirillum</taxon>
    </lineage>
</organism>
<dbReference type="AlphaFoldDB" id="C6HUF7"/>
<evidence type="ECO:0000313" key="6">
    <source>
        <dbReference type="EMBL" id="EES53759.1"/>
    </source>
</evidence>
<feature type="domain" description="Nitroreductase" evidence="5">
    <location>
        <begin position="39"/>
        <end position="206"/>
    </location>
</feature>
<dbReference type="GO" id="GO:0016491">
    <property type="term" value="F:oxidoreductase activity"/>
    <property type="evidence" value="ECO:0007669"/>
    <property type="project" value="UniProtKB-KW"/>
</dbReference>
<dbReference type="InterPro" id="IPR000415">
    <property type="entry name" value="Nitroreductase-like"/>
</dbReference>
<dbReference type="Proteomes" id="UP000009374">
    <property type="component" value="Unassembled WGS sequence"/>
</dbReference>
<evidence type="ECO:0000256" key="2">
    <source>
        <dbReference type="ARBA" id="ARBA00022643"/>
    </source>
</evidence>
<dbReference type="Pfam" id="PF00881">
    <property type="entry name" value="Nitroreductase"/>
    <property type="match status" value="1"/>
</dbReference>
<protein>
    <submittedName>
        <fullName evidence="6">Cob(II)yrinic acid a,c-diamide reductase</fullName>
    </submittedName>
</protein>